<sequence>MLDTQFFQQANLMQLLVVYANAKPTNSGFMVVSNYRVSKYACTPLTTNIYSQNNQLLSSYFNLPFVLNGNSHELFIKSSLTPSDFFEKIYLAIDNLKNSVSNDNFLDMILICFFGLRGSIDISAKFYAVDLLDSIIQHSPNYISRLTTWLTAINININDRRQQPQYVQGISLRNTQFRVPLRFVFDRISSEIQRINLYKYNVLISNQKIF</sequence>
<keyword evidence="1" id="KW-0255">Endonuclease</keyword>
<dbReference type="Proteomes" id="UP000182484">
    <property type="component" value="Unassembled WGS sequence"/>
</dbReference>
<dbReference type="GO" id="GO:0004519">
    <property type="term" value="F:endonuclease activity"/>
    <property type="evidence" value="ECO:0007669"/>
    <property type="project" value="UniProtKB-KW"/>
</dbReference>
<dbReference type="EMBL" id="FMTB01000019">
    <property type="protein sequence ID" value="SCW12565.1"/>
    <property type="molecule type" value="Genomic_DNA"/>
</dbReference>
<evidence type="ECO:0000313" key="1">
    <source>
        <dbReference type="EMBL" id="SCW12565.1"/>
    </source>
</evidence>
<keyword evidence="1" id="KW-0378">Hydrolase</keyword>
<protein>
    <submittedName>
        <fullName evidence="1">MnlI restriction endonuclease</fullName>
    </submittedName>
</protein>
<accession>A0AB74EPU5</accession>
<reference evidence="1 2" key="1">
    <citation type="submission" date="2016-09" db="EMBL/GenBank/DDBJ databases">
        <authorList>
            <person name="Kumanski S."/>
            <person name="Beatrice B."/>
        </authorList>
    </citation>
    <scope>NUCLEOTIDE SEQUENCE [LARGE SCALE GENOMIC DNA]</scope>
    <source>
        <strain evidence="1">Mankind</strain>
    </source>
</reference>
<gene>
    <name evidence="1" type="ORF">ESCNG_260004</name>
</gene>
<name>A0AB74EPU5_NEIGO</name>
<organism evidence="1 2">
    <name type="scientific">Neisseria gonorrhoeae</name>
    <dbReference type="NCBI Taxonomy" id="485"/>
    <lineage>
        <taxon>Bacteria</taxon>
        <taxon>Pseudomonadati</taxon>
        <taxon>Pseudomonadota</taxon>
        <taxon>Betaproteobacteria</taxon>
        <taxon>Neisseriales</taxon>
        <taxon>Neisseriaceae</taxon>
        <taxon>Neisseria</taxon>
    </lineage>
</organism>
<keyword evidence="1" id="KW-0540">Nuclease</keyword>
<proteinExistence type="predicted"/>
<comment type="caution">
    <text evidence="1">The sequence shown here is derived from an EMBL/GenBank/DDBJ whole genome shotgun (WGS) entry which is preliminary data.</text>
</comment>
<dbReference type="RefSeq" id="WP_123778701.1">
    <property type="nucleotide sequence ID" value="NZ_CP020419.2"/>
</dbReference>
<dbReference type="AlphaFoldDB" id="A0AB74EPU5"/>
<evidence type="ECO:0000313" key="2">
    <source>
        <dbReference type="Proteomes" id="UP000182484"/>
    </source>
</evidence>